<comment type="caution">
    <text evidence="2">The sequence shown here is derived from an EMBL/GenBank/DDBJ whole genome shotgun (WGS) entry which is preliminary data.</text>
</comment>
<feature type="compositionally biased region" description="Acidic residues" evidence="1">
    <location>
        <begin position="33"/>
        <end position="44"/>
    </location>
</feature>
<protein>
    <submittedName>
        <fullName evidence="2">Uncharacterized protein</fullName>
    </submittedName>
</protein>
<dbReference type="AlphaFoldDB" id="A0A9W7E7Z3"/>
<feature type="compositionally biased region" description="Gly residues" evidence="1">
    <location>
        <begin position="129"/>
        <end position="139"/>
    </location>
</feature>
<proteinExistence type="predicted"/>
<evidence type="ECO:0000256" key="1">
    <source>
        <dbReference type="SAM" id="MobiDB-lite"/>
    </source>
</evidence>
<keyword evidence="3" id="KW-1185">Reference proteome</keyword>
<dbReference type="EMBL" id="BRXZ01002600">
    <property type="protein sequence ID" value="GMH66013.1"/>
    <property type="molecule type" value="Genomic_DNA"/>
</dbReference>
<sequence length="139" mass="15040">MPTPSELRVAKLRDQLAVQDFVVHEVVEVEPTSSDEDSDGEGDIEGGWYMKEGGEGGGRKEEKEKEEEGDGTERVYEQNMSMNSNEFVSVTEAMEGLGAEELARFANGGEKKGKWEGTAGRVSLSPEKNGGGGDFYGVD</sequence>
<gene>
    <name evidence="2" type="ORF">TrRE_jg819</name>
</gene>
<feature type="region of interest" description="Disordered" evidence="1">
    <location>
        <begin position="107"/>
        <end position="139"/>
    </location>
</feature>
<reference evidence="2" key="1">
    <citation type="submission" date="2022-07" db="EMBL/GenBank/DDBJ databases">
        <title>Genome analysis of Parmales, a sister group of diatoms, reveals the evolutionary specialization of diatoms from phago-mixotrophs to photoautotrophs.</title>
        <authorList>
            <person name="Ban H."/>
            <person name="Sato S."/>
            <person name="Yoshikawa S."/>
            <person name="Kazumasa Y."/>
            <person name="Nakamura Y."/>
            <person name="Ichinomiya M."/>
            <person name="Saitoh K."/>
            <person name="Sato N."/>
            <person name="Blanc-Mathieu R."/>
            <person name="Endo H."/>
            <person name="Kuwata A."/>
            <person name="Ogata H."/>
        </authorList>
    </citation>
    <scope>NUCLEOTIDE SEQUENCE</scope>
</reference>
<dbReference type="Proteomes" id="UP001165082">
    <property type="component" value="Unassembled WGS sequence"/>
</dbReference>
<evidence type="ECO:0000313" key="3">
    <source>
        <dbReference type="Proteomes" id="UP001165082"/>
    </source>
</evidence>
<name>A0A9W7E7Z3_9STRA</name>
<feature type="region of interest" description="Disordered" evidence="1">
    <location>
        <begin position="29"/>
        <end position="83"/>
    </location>
</feature>
<evidence type="ECO:0000313" key="2">
    <source>
        <dbReference type="EMBL" id="GMH66013.1"/>
    </source>
</evidence>
<feature type="compositionally biased region" description="Basic and acidic residues" evidence="1">
    <location>
        <begin position="52"/>
        <end position="63"/>
    </location>
</feature>
<organism evidence="2 3">
    <name type="scientific">Triparma retinervis</name>
    <dbReference type="NCBI Taxonomy" id="2557542"/>
    <lineage>
        <taxon>Eukaryota</taxon>
        <taxon>Sar</taxon>
        <taxon>Stramenopiles</taxon>
        <taxon>Ochrophyta</taxon>
        <taxon>Bolidophyceae</taxon>
        <taxon>Parmales</taxon>
        <taxon>Triparmaceae</taxon>
        <taxon>Triparma</taxon>
    </lineage>
</organism>
<accession>A0A9W7E7Z3</accession>